<dbReference type="ExpressionAtlas" id="A0A1D6M5J4">
    <property type="expression patterns" value="baseline"/>
</dbReference>
<dbReference type="IntAct" id="A0A1D6M5J4">
    <property type="interactions" value="6"/>
</dbReference>
<accession>A0A1D6M5J4</accession>
<reference evidence="1" key="1">
    <citation type="submission" date="2015-12" db="EMBL/GenBank/DDBJ databases">
        <title>Update maize B73 reference genome by single molecule sequencing technologies.</title>
        <authorList>
            <consortium name="Maize Genome Sequencing Project"/>
            <person name="Ware D."/>
        </authorList>
    </citation>
    <scope>NUCLEOTIDE SEQUENCE</scope>
    <source>
        <tissue evidence="1">Seedling</tissue>
    </source>
</reference>
<proteinExistence type="predicted"/>
<dbReference type="InParanoid" id="A0A1D6M5J4"/>
<dbReference type="PANTHER" id="PTHR36002">
    <property type="entry name" value="PYRD"/>
    <property type="match status" value="1"/>
</dbReference>
<dbReference type="AlphaFoldDB" id="A0A1D6M5J4"/>
<evidence type="ECO:0000313" key="1">
    <source>
        <dbReference type="EMBL" id="AQK86360.1"/>
    </source>
</evidence>
<sequence length="230" mass="23842">MALYVRLLSSWTSTKNDALAVLLCLSAEWENSGIFEAGATDSVLSAVGEAEAVAAVLASLTKHGAAETVGRLDGGVVQLVIKMVCNTEQSWECAAAILSCCAGGAMTASQVMVVPVQLGTGTDHSSSQTTTMSLACLVCHGMSSPSHSLRSYSVSSSEEESRCGAVVACLARRVTPAGTSTSVGTSKVTPFPPVVSDQVGTEGAPRLQRSRAVSRDLVRDWNFDEVIVAN</sequence>
<organism evidence="1">
    <name type="scientific">Zea mays</name>
    <name type="common">Maize</name>
    <dbReference type="NCBI Taxonomy" id="4577"/>
    <lineage>
        <taxon>Eukaryota</taxon>
        <taxon>Viridiplantae</taxon>
        <taxon>Streptophyta</taxon>
        <taxon>Embryophyta</taxon>
        <taxon>Tracheophyta</taxon>
        <taxon>Spermatophyta</taxon>
        <taxon>Magnoliopsida</taxon>
        <taxon>Liliopsida</taxon>
        <taxon>Poales</taxon>
        <taxon>Poaceae</taxon>
        <taxon>PACMAD clade</taxon>
        <taxon>Panicoideae</taxon>
        <taxon>Andropogonodae</taxon>
        <taxon>Andropogoneae</taxon>
        <taxon>Tripsacinae</taxon>
        <taxon>Zea</taxon>
    </lineage>
</organism>
<gene>
    <name evidence="1" type="ORF">ZEAMMB73_Zm00001d038331</name>
</gene>
<dbReference type="PaxDb" id="4577-GRMZM2G034342_P01"/>
<dbReference type="PANTHER" id="PTHR36002:SF4">
    <property type="match status" value="1"/>
</dbReference>
<name>A0A1D6M5J4_MAIZE</name>
<dbReference type="EMBL" id="CM000782">
    <property type="protein sequence ID" value="AQK86360.1"/>
    <property type="molecule type" value="Genomic_DNA"/>
</dbReference>
<protein>
    <submittedName>
        <fullName evidence="1">Uncharacterized protein</fullName>
    </submittedName>
</protein>